<proteinExistence type="predicted"/>
<dbReference type="Proteomes" id="UP000571701">
    <property type="component" value="Unassembled WGS sequence"/>
</dbReference>
<dbReference type="EMBL" id="JACFYF010000002">
    <property type="protein sequence ID" value="MBA5761997.1"/>
    <property type="molecule type" value="Genomic_DNA"/>
</dbReference>
<organism evidence="1 2">
    <name type="scientific">Vibrio marinisediminis</name>
    <dbReference type="NCBI Taxonomy" id="2758441"/>
    <lineage>
        <taxon>Bacteria</taxon>
        <taxon>Pseudomonadati</taxon>
        <taxon>Pseudomonadota</taxon>
        <taxon>Gammaproteobacteria</taxon>
        <taxon>Vibrionales</taxon>
        <taxon>Vibrionaceae</taxon>
        <taxon>Vibrio</taxon>
    </lineage>
</organism>
<dbReference type="AlphaFoldDB" id="A0A7W2FQ02"/>
<dbReference type="RefSeq" id="WP_182107763.1">
    <property type="nucleotide sequence ID" value="NZ_JACFYF010000002.1"/>
</dbReference>
<comment type="caution">
    <text evidence="1">The sequence shown here is derived from an EMBL/GenBank/DDBJ whole genome shotgun (WGS) entry which is preliminary data.</text>
</comment>
<reference evidence="1 2" key="1">
    <citation type="submission" date="2020-07" db="EMBL/GenBank/DDBJ databases">
        <title>Vibrio marinisediminis sp. nov., isolated from marine sediment.</title>
        <authorList>
            <person name="Ji X."/>
        </authorList>
    </citation>
    <scope>NUCLEOTIDE SEQUENCE [LARGE SCALE GENOMIC DNA]</scope>
    <source>
        <strain evidence="1 2">404</strain>
    </source>
</reference>
<protein>
    <recommendedName>
        <fullName evidence="3">Nitrate/nitrite sensing protein domain-containing protein</fullName>
    </recommendedName>
</protein>
<keyword evidence="2" id="KW-1185">Reference proteome</keyword>
<evidence type="ECO:0000313" key="1">
    <source>
        <dbReference type="EMBL" id="MBA5761997.1"/>
    </source>
</evidence>
<accession>A0A7W2FQ02</accession>
<gene>
    <name evidence="1" type="ORF">H2O73_06510</name>
</gene>
<name>A0A7W2FQ02_9VIBR</name>
<sequence>MLVIISISVSILILVLLSHYSRQRSQSHQRNHQQIHSLRQVLELCRQHRDLTHHAIATEHNESTTQTIDQLKQQLTLESSKLIGLAHFDSKPQYRMLQRKLTGMCEGCQQRSFARNQRIHGTAIRHCLFLIDDIALTWLLDSGREDLCDEYQLNWQQVLDSMEVLTQLRICIPEVGQPSGEMRIKYNANKIRHKLLQLSLINSLPINSPLGNHLFDTLDMLLQADKITLNQNQLYYLTTDISRLISQVYDQMLSDIMQSLYQPLADIPSAESKKAT</sequence>
<evidence type="ECO:0008006" key="3">
    <source>
        <dbReference type="Google" id="ProtNLM"/>
    </source>
</evidence>
<evidence type="ECO:0000313" key="2">
    <source>
        <dbReference type="Proteomes" id="UP000571701"/>
    </source>
</evidence>